<organism evidence="6 7">
    <name type="scientific">Thiothrix winogradskyi</name>
    <dbReference type="NCBI Taxonomy" id="96472"/>
    <lineage>
        <taxon>Bacteria</taxon>
        <taxon>Pseudomonadati</taxon>
        <taxon>Pseudomonadota</taxon>
        <taxon>Gammaproteobacteria</taxon>
        <taxon>Thiotrichales</taxon>
        <taxon>Thiotrichaceae</taxon>
        <taxon>Thiothrix</taxon>
    </lineage>
</organism>
<accession>A0ABY3T6F4</accession>
<keyword evidence="2" id="KW-0238">DNA-binding</keyword>
<gene>
    <name evidence="6" type="ORF">L2Y54_10210</name>
</gene>
<dbReference type="InterPro" id="IPR014710">
    <property type="entry name" value="RmlC-like_jellyroll"/>
</dbReference>
<reference evidence="6" key="1">
    <citation type="journal article" date="2022" name="Microorganisms">
        <title>Two New Species of Filamentous Sulfur Bacteria of the Genus Thiothrix, Thiothrix winogradskyi sp. nov. and 'Candidatus Thiothrix sulfatifontis' sp. nov.</title>
        <authorList>
            <person name="Ravin N.V."/>
            <person name="Rossetti S."/>
            <person name="Beletsky A.V."/>
            <person name="Kadnikov V.V."/>
            <person name="Rudenko T.S."/>
            <person name="Smolyakov D.D."/>
            <person name="Moskvitina M.I."/>
            <person name="Gureeva M.V."/>
            <person name="Mardanov A.V."/>
            <person name="Grabovich M.Y."/>
        </authorList>
    </citation>
    <scope>NUCLEOTIDE SEQUENCE</scope>
    <source>
        <strain evidence="6">CT3</strain>
    </source>
</reference>
<dbReference type="PANTHER" id="PTHR24567">
    <property type="entry name" value="CRP FAMILY TRANSCRIPTIONAL REGULATORY PROTEIN"/>
    <property type="match status" value="1"/>
</dbReference>
<keyword evidence="1" id="KW-0805">Transcription regulation</keyword>
<dbReference type="InterPro" id="IPR000595">
    <property type="entry name" value="cNMP-bd_dom"/>
</dbReference>
<keyword evidence="3" id="KW-0804">Transcription</keyword>
<dbReference type="PROSITE" id="PS50042">
    <property type="entry name" value="CNMP_BINDING_3"/>
    <property type="match status" value="1"/>
</dbReference>
<feature type="domain" description="Cyclic nucleotide-binding" evidence="4">
    <location>
        <begin position="26"/>
        <end position="107"/>
    </location>
</feature>
<evidence type="ECO:0000256" key="1">
    <source>
        <dbReference type="ARBA" id="ARBA00023015"/>
    </source>
</evidence>
<dbReference type="InterPro" id="IPR018490">
    <property type="entry name" value="cNMP-bd_dom_sf"/>
</dbReference>
<dbReference type="PANTHER" id="PTHR24567:SF74">
    <property type="entry name" value="HTH-TYPE TRANSCRIPTIONAL REGULATOR ARCR"/>
    <property type="match status" value="1"/>
</dbReference>
<dbReference type="EMBL" id="CP091244">
    <property type="protein sequence ID" value="UJS26390.1"/>
    <property type="molecule type" value="Genomic_DNA"/>
</dbReference>
<proteinExistence type="predicted"/>
<dbReference type="SUPFAM" id="SSF51206">
    <property type="entry name" value="cAMP-binding domain-like"/>
    <property type="match status" value="1"/>
</dbReference>
<evidence type="ECO:0000313" key="6">
    <source>
        <dbReference type="EMBL" id="UJS26390.1"/>
    </source>
</evidence>
<sequence>MTDKPETLLPGYFPPCLTQQAKVQELQAGECLFRINDTVDGLFYLQSGEVKAVRYLSDGTEVIMLRTRPGELLGESTMAVERYVCDAVVLSDCRVTKIPMQALKQELATNPDFAFQLMLAIARTSRLQCSRYERLRLKNAADRVLHYLLCESGGSGTIEYPSHLYEWAHELGLQRETLYRTLAALEKAGKISRTERTIHLLG</sequence>
<dbReference type="SUPFAM" id="SSF46785">
    <property type="entry name" value="Winged helix' DNA-binding domain"/>
    <property type="match status" value="1"/>
</dbReference>
<keyword evidence="7" id="KW-1185">Reference proteome</keyword>
<evidence type="ECO:0000256" key="3">
    <source>
        <dbReference type="ARBA" id="ARBA00023163"/>
    </source>
</evidence>
<dbReference type="Pfam" id="PF00027">
    <property type="entry name" value="cNMP_binding"/>
    <property type="match status" value="1"/>
</dbReference>
<protein>
    <submittedName>
        <fullName evidence="6">Crp/Fnr family transcriptional regulator</fullName>
    </submittedName>
</protein>
<evidence type="ECO:0000259" key="4">
    <source>
        <dbReference type="PROSITE" id="PS50042"/>
    </source>
</evidence>
<feature type="domain" description="HTH crp-type" evidence="5">
    <location>
        <begin position="138"/>
        <end position="202"/>
    </location>
</feature>
<dbReference type="Pfam" id="PF13545">
    <property type="entry name" value="HTH_Crp_2"/>
    <property type="match status" value="1"/>
</dbReference>
<name>A0ABY3T6F4_9GAMM</name>
<dbReference type="InterPro" id="IPR036390">
    <property type="entry name" value="WH_DNA-bd_sf"/>
</dbReference>
<evidence type="ECO:0000313" key="7">
    <source>
        <dbReference type="Proteomes" id="UP001054801"/>
    </source>
</evidence>
<dbReference type="InterPro" id="IPR050397">
    <property type="entry name" value="Env_Response_Regulators"/>
</dbReference>
<dbReference type="Gene3D" id="2.60.120.10">
    <property type="entry name" value="Jelly Rolls"/>
    <property type="match status" value="1"/>
</dbReference>
<dbReference type="CDD" id="cd00038">
    <property type="entry name" value="CAP_ED"/>
    <property type="match status" value="1"/>
</dbReference>
<dbReference type="PROSITE" id="PS51063">
    <property type="entry name" value="HTH_CRP_2"/>
    <property type="match status" value="1"/>
</dbReference>
<dbReference type="SMART" id="SM00100">
    <property type="entry name" value="cNMP"/>
    <property type="match status" value="1"/>
</dbReference>
<dbReference type="Proteomes" id="UP001054801">
    <property type="component" value="Chromosome"/>
</dbReference>
<dbReference type="RefSeq" id="WP_236501777.1">
    <property type="nucleotide sequence ID" value="NZ_CP091244.1"/>
</dbReference>
<evidence type="ECO:0000259" key="5">
    <source>
        <dbReference type="PROSITE" id="PS51063"/>
    </source>
</evidence>
<evidence type="ECO:0000256" key="2">
    <source>
        <dbReference type="ARBA" id="ARBA00023125"/>
    </source>
</evidence>
<dbReference type="InterPro" id="IPR012318">
    <property type="entry name" value="HTH_CRP"/>
</dbReference>